<feature type="transmembrane region" description="Helical" evidence="7">
    <location>
        <begin position="495"/>
        <end position="519"/>
    </location>
</feature>
<keyword evidence="5 7" id="KW-1133">Transmembrane helix</keyword>
<keyword evidence="9" id="KW-1185">Reference proteome</keyword>
<evidence type="ECO:0000313" key="8">
    <source>
        <dbReference type="EMBL" id="CDF36576.1"/>
    </source>
</evidence>
<organism evidence="8 9">
    <name type="scientific">Chondrus crispus</name>
    <name type="common">Carrageen Irish moss</name>
    <name type="synonym">Polymorpha crispa</name>
    <dbReference type="NCBI Taxonomy" id="2769"/>
    <lineage>
        <taxon>Eukaryota</taxon>
        <taxon>Rhodophyta</taxon>
        <taxon>Florideophyceae</taxon>
        <taxon>Rhodymeniophycidae</taxon>
        <taxon>Gigartinales</taxon>
        <taxon>Gigartinaceae</taxon>
        <taxon>Chondrus</taxon>
    </lineage>
</organism>
<dbReference type="GeneID" id="17324108"/>
<evidence type="ECO:0000256" key="1">
    <source>
        <dbReference type="ARBA" id="ARBA00004141"/>
    </source>
</evidence>
<evidence type="ECO:0000256" key="5">
    <source>
        <dbReference type="ARBA" id="ARBA00022989"/>
    </source>
</evidence>
<evidence type="ECO:0000256" key="3">
    <source>
        <dbReference type="ARBA" id="ARBA00022692"/>
    </source>
</evidence>
<evidence type="ECO:0000256" key="6">
    <source>
        <dbReference type="ARBA" id="ARBA00023136"/>
    </source>
</evidence>
<dbReference type="Pfam" id="PF02990">
    <property type="entry name" value="EMP70"/>
    <property type="match status" value="1"/>
</dbReference>
<evidence type="ECO:0000256" key="2">
    <source>
        <dbReference type="ARBA" id="ARBA00005227"/>
    </source>
</evidence>
<keyword evidence="4" id="KW-0732">Signal</keyword>
<feature type="transmembrane region" description="Helical" evidence="7">
    <location>
        <begin position="339"/>
        <end position="358"/>
    </location>
</feature>
<keyword evidence="3 7" id="KW-0812">Transmembrane</keyword>
<dbReference type="InterPro" id="IPR004240">
    <property type="entry name" value="EMP70"/>
</dbReference>
<dbReference type="OMA" id="VPSTTMC"/>
<keyword evidence="6 7" id="KW-0472">Membrane</keyword>
<feature type="transmembrane region" description="Helical" evidence="7">
    <location>
        <begin position="528"/>
        <end position="549"/>
    </location>
</feature>
<feature type="transmembrane region" description="Helical" evidence="7">
    <location>
        <begin position="462"/>
        <end position="483"/>
    </location>
</feature>
<dbReference type="GO" id="GO:0016020">
    <property type="term" value="C:membrane"/>
    <property type="evidence" value="ECO:0007669"/>
    <property type="project" value="UniProtKB-SubCell"/>
</dbReference>
<dbReference type="EMBL" id="HG001789">
    <property type="protein sequence ID" value="CDF36576.1"/>
    <property type="molecule type" value="Genomic_DNA"/>
</dbReference>
<evidence type="ECO:0000256" key="4">
    <source>
        <dbReference type="ARBA" id="ARBA00022729"/>
    </source>
</evidence>
<feature type="transmembrane region" description="Helical" evidence="7">
    <location>
        <begin position="300"/>
        <end position="327"/>
    </location>
</feature>
<protein>
    <recommendedName>
        <fullName evidence="7">Transmembrane 9 superfamily member</fullName>
    </recommendedName>
</protein>
<feature type="transmembrane region" description="Helical" evidence="7">
    <location>
        <begin position="370"/>
        <end position="398"/>
    </location>
</feature>
<evidence type="ECO:0000256" key="7">
    <source>
        <dbReference type="RuleBase" id="RU363079"/>
    </source>
</evidence>
<dbReference type="Gramene" id="CDF36576">
    <property type="protein sequence ID" value="CDF36576"/>
    <property type="gene ID" value="CHC_T00004888001"/>
</dbReference>
<feature type="transmembrane region" description="Helical" evidence="7">
    <location>
        <begin position="410"/>
        <end position="433"/>
    </location>
</feature>
<feature type="transmembrane region" description="Helical" evidence="7">
    <location>
        <begin position="569"/>
        <end position="595"/>
    </location>
</feature>
<dbReference type="AlphaFoldDB" id="R7QGJ3"/>
<dbReference type="PhylomeDB" id="R7QGJ3"/>
<dbReference type="Proteomes" id="UP000012073">
    <property type="component" value="Unassembled WGS sequence"/>
</dbReference>
<comment type="subcellular location">
    <subcellularLocation>
        <location evidence="1">Membrane</location>
        <topology evidence="1">Multi-pass membrane protein</topology>
    </subcellularLocation>
</comment>
<proteinExistence type="inferred from homology"/>
<dbReference type="GO" id="GO:0072657">
    <property type="term" value="P:protein localization to membrane"/>
    <property type="evidence" value="ECO:0007669"/>
    <property type="project" value="TreeGrafter"/>
</dbReference>
<dbReference type="KEGG" id="ccp:CHC_T00004888001"/>
<accession>R7QGJ3</accession>
<dbReference type="RefSeq" id="XP_005716395.1">
    <property type="nucleotide sequence ID" value="XM_005716338.1"/>
</dbReference>
<reference evidence="9" key="1">
    <citation type="journal article" date="2013" name="Proc. Natl. Acad. Sci. U.S.A.">
        <title>Genome structure and metabolic features in the red seaweed Chondrus crispus shed light on evolution of the Archaeplastida.</title>
        <authorList>
            <person name="Collen J."/>
            <person name="Porcel B."/>
            <person name="Carre W."/>
            <person name="Ball S.G."/>
            <person name="Chaparro C."/>
            <person name="Tonon T."/>
            <person name="Barbeyron T."/>
            <person name="Michel G."/>
            <person name="Noel B."/>
            <person name="Valentin K."/>
            <person name="Elias M."/>
            <person name="Artiguenave F."/>
            <person name="Arun A."/>
            <person name="Aury J.M."/>
            <person name="Barbosa-Neto J.F."/>
            <person name="Bothwell J.H."/>
            <person name="Bouget F.Y."/>
            <person name="Brillet L."/>
            <person name="Cabello-Hurtado F."/>
            <person name="Capella-Gutierrez S."/>
            <person name="Charrier B."/>
            <person name="Cladiere L."/>
            <person name="Cock J.M."/>
            <person name="Coelho S.M."/>
            <person name="Colleoni C."/>
            <person name="Czjzek M."/>
            <person name="Da Silva C."/>
            <person name="Delage L."/>
            <person name="Denoeud F."/>
            <person name="Deschamps P."/>
            <person name="Dittami S.M."/>
            <person name="Gabaldon T."/>
            <person name="Gachon C.M."/>
            <person name="Groisillier A."/>
            <person name="Herve C."/>
            <person name="Jabbari K."/>
            <person name="Katinka M."/>
            <person name="Kloareg B."/>
            <person name="Kowalczyk N."/>
            <person name="Labadie K."/>
            <person name="Leblanc C."/>
            <person name="Lopez P.J."/>
            <person name="McLachlan D.H."/>
            <person name="Meslet-Cladiere L."/>
            <person name="Moustafa A."/>
            <person name="Nehr Z."/>
            <person name="Nyvall Collen P."/>
            <person name="Panaud O."/>
            <person name="Partensky F."/>
            <person name="Poulain J."/>
            <person name="Rensing S.A."/>
            <person name="Rousvoal S."/>
            <person name="Samson G."/>
            <person name="Symeonidi A."/>
            <person name="Weissenbach J."/>
            <person name="Zambounis A."/>
            <person name="Wincker P."/>
            <person name="Boyen C."/>
        </authorList>
    </citation>
    <scope>NUCLEOTIDE SEQUENCE [LARGE SCALE GENOMIC DNA]</scope>
    <source>
        <strain evidence="9">cv. Stackhouse</strain>
    </source>
</reference>
<feature type="transmembrane region" description="Helical" evidence="7">
    <location>
        <begin position="235"/>
        <end position="257"/>
    </location>
</feature>
<gene>
    <name evidence="8" type="ORF">CHC_T00004888001</name>
</gene>
<evidence type="ECO:0000313" key="9">
    <source>
        <dbReference type="Proteomes" id="UP000012073"/>
    </source>
</evidence>
<dbReference type="OrthoDB" id="1666796at2759"/>
<sequence>MVSRLNRLPYDYYTLPFCAPSAAQQASAATSKDVRTLGLGQILQGERARLTPHTLHLLQHLPCAHVCTANFSVPNLNLLAARILKGYRVRLTLDDLPVVVRRPTGSYRLGYPLGDSAASTRHIEVTNHLAFSIMYHIPDEYEKLSLTSRYATPETVYRIVGFEVTPMSVADNTCPATGNLDVKGGPFVIPAEQRMRKPTEIPFTYTVQFVKSDVRWATRYDTLLKVSSGRQTMQMFAIVNSMMLALFLTASLAVVLFRTLRRDCARYGIAPGEIMDDFNDDFDNDVGWRMLRGDVFRAPAAVGMLSVLCGSGAQLVVVSIVTLAFALLGIVSPHRRGNLISGLLFFWVVSSGIGGYVAARLHKAMGGVRWKLVTFGVALVLPGVAFSTFFVVNLFVWMMGSIGAAPFLTMFLLLFLWLGVSVPLAFAGTYLGYRRKAYDFPVRTNQIPRPIPRQPKYLSSPWVHMISGILPFGVVCIELRVILNSIYLDEFYHFFGFLVAVFTILAITCAEVSVVVVFIKLSNCDYGWWWNSWFASASSGCYVLLYSIYYLLTSPGADAKNVVSNFLFLAYSTLGSICFGLLTGTIGFLSSLAFVRRIYSDSVDD</sequence>
<comment type="similarity">
    <text evidence="2 7">Belongs to the nonaspanin (TM9SF) (TC 9.A.2) family.</text>
</comment>
<name>R7QGJ3_CHOCR</name>
<dbReference type="PANTHER" id="PTHR10766">
    <property type="entry name" value="TRANSMEMBRANE 9 SUPERFAMILY PROTEIN"/>
    <property type="match status" value="1"/>
</dbReference>